<keyword evidence="3" id="KW-0998">Cell outer membrane</keyword>
<evidence type="ECO:0000256" key="2">
    <source>
        <dbReference type="ARBA" id="ARBA00023136"/>
    </source>
</evidence>
<dbReference type="AlphaFoldDB" id="A0A4R1LW60"/>
<gene>
    <name evidence="5" type="ORF">C8N28_2295</name>
</gene>
<dbReference type="OrthoDB" id="9803050at2"/>
<dbReference type="Gene3D" id="2.40.170.20">
    <property type="entry name" value="TonB-dependent receptor, beta-barrel domain"/>
    <property type="match status" value="1"/>
</dbReference>
<dbReference type="InterPro" id="IPR036942">
    <property type="entry name" value="Beta-barrel_TonB_sf"/>
</dbReference>
<accession>A0A4R1LW60</accession>
<dbReference type="GO" id="GO:0009279">
    <property type="term" value="C:cell outer membrane"/>
    <property type="evidence" value="ECO:0007669"/>
    <property type="project" value="UniProtKB-SubCell"/>
</dbReference>
<dbReference type="Gene3D" id="2.60.40.1120">
    <property type="entry name" value="Carboxypeptidase-like, regulatory domain"/>
    <property type="match status" value="1"/>
</dbReference>
<evidence type="ECO:0000256" key="3">
    <source>
        <dbReference type="ARBA" id="ARBA00023237"/>
    </source>
</evidence>
<feature type="domain" description="TonB-dependent receptor plug" evidence="4">
    <location>
        <begin position="149"/>
        <end position="225"/>
    </location>
</feature>
<dbReference type="Pfam" id="PF07715">
    <property type="entry name" value="Plug"/>
    <property type="match status" value="1"/>
</dbReference>
<protein>
    <submittedName>
        <fullName evidence="5">Outer membrane receptor for ferrienterochelin and colicin</fullName>
    </submittedName>
</protein>
<dbReference type="SUPFAM" id="SSF49464">
    <property type="entry name" value="Carboxypeptidase regulatory domain-like"/>
    <property type="match status" value="1"/>
</dbReference>
<dbReference type="InterPro" id="IPR008969">
    <property type="entry name" value="CarboxyPept-like_regulatory"/>
</dbReference>
<dbReference type="InterPro" id="IPR037066">
    <property type="entry name" value="Plug_dom_sf"/>
</dbReference>
<dbReference type="InterPro" id="IPR012910">
    <property type="entry name" value="Plug_dom"/>
</dbReference>
<reference evidence="5 6" key="1">
    <citation type="submission" date="2019-03" db="EMBL/GenBank/DDBJ databases">
        <title>Genomic Encyclopedia of Archaeal and Bacterial Type Strains, Phase II (KMG-II): from individual species to whole genera.</title>
        <authorList>
            <person name="Goeker M."/>
        </authorList>
    </citation>
    <scope>NUCLEOTIDE SEQUENCE [LARGE SCALE GENOMIC DNA]</scope>
    <source>
        <strain evidence="5 6">DSM 22554</strain>
    </source>
</reference>
<dbReference type="Proteomes" id="UP000294616">
    <property type="component" value="Unassembled WGS sequence"/>
</dbReference>
<dbReference type="RefSeq" id="WP_132224882.1">
    <property type="nucleotide sequence ID" value="NZ_SMGO01000002.1"/>
</dbReference>
<name>A0A4R1LW60_9SPHI</name>
<dbReference type="Pfam" id="PF13715">
    <property type="entry name" value="CarbopepD_reg_2"/>
    <property type="match status" value="1"/>
</dbReference>
<evidence type="ECO:0000259" key="4">
    <source>
        <dbReference type="Pfam" id="PF07715"/>
    </source>
</evidence>
<evidence type="ECO:0000313" key="5">
    <source>
        <dbReference type="EMBL" id="TCK83686.1"/>
    </source>
</evidence>
<dbReference type="Gene3D" id="2.170.130.10">
    <property type="entry name" value="TonB-dependent receptor, plug domain"/>
    <property type="match status" value="1"/>
</dbReference>
<proteinExistence type="predicted"/>
<sequence>MVQILGVFRLVLILTLSLFLSDSFGQQLYSISGTVRDSASGETIAGATVHIADKENTTGRTNSYGFFSLSASPGKYNLTISFVGYQSKTQEITLNKDTSISILLDIGNTLDAVQINADSPREILNSPIMGANKLQMGEILKVPVLFGEKDVLKTIQLLPGVISSGEGNSGFFVRGGAIDQNLIILDEATVYNASHLFGFFSTFNSDAIKEVTLYKGGMPPQYGGRLSSVLDINMLDGNKKEFKAQGGIGLIASRLALEGPLKKDKGSFMISARRTYADMFLKLSKDSTVNNSSLYFYDLNLKTNYQFNERNTLYLSGYFGKDVLGYAESFGFDWGNSTATLRWNHVYNPRLFSNTSLIYGDFNYNVDVFDNDANFNIASLIRSYTLKQDFQFYSKSDHIFRFGLNVLKQKVSPANFVSRDTSTFTSLESESRSGVEINTYLSHDWSPSDRINMLYGFRLSSFLATGPGTFNTYDSDGDIVNSRKYTGSQVVKSYFIIEPRFSINYKVDQVSSIKASYNRNSQNLHLLSNSTASLPTDVWMMSSHNIKPQLADQGAIGYFRTINDDQLEFSTELYYKDMKNQIDFKTNADVQANPNVEADLLYGKGRSYGVELFLKKSKGKLNGWISYTLSRSERQFDEINQGNWFAARQDRIHDLSLVAMYQINDKWSFSGTFIYSTGNAVTFPSGKYIVDDKPVWYYSERNGYRMPDYHRLDLGFTYEPKPKSKFKSTWDFGLYNAYNHKNAYMIDFRENEDNRNLTEAYKISLFGIIPSVTWNFKF</sequence>
<evidence type="ECO:0000313" key="6">
    <source>
        <dbReference type="Proteomes" id="UP000294616"/>
    </source>
</evidence>
<organism evidence="5 6">
    <name type="scientific">Albibacterium bauzanense</name>
    <dbReference type="NCBI Taxonomy" id="653929"/>
    <lineage>
        <taxon>Bacteria</taxon>
        <taxon>Pseudomonadati</taxon>
        <taxon>Bacteroidota</taxon>
        <taxon>Sphingobacteriia</taxon>
        <taxon>Sphingobacteriales</taxon>
        <taxon>Sphingobacteriaceae</taxon>
        <taxon>Albibacterium</taxon>
    </lineage>
</organism>
<evidence type="ECO:0000256" key="1">
    <source>
        <dbReference type="ARBA" id="ARBA00004442"/>
    </source>
</evidence>
<comment type="subcellular location">
    <subcellularLocation>
        <location evidence="1">Cell outer membrane</location>
    </subcellularLocation>
</comment>
<dbReference type="EMBL" id="SMGO01000002">
    <property type="protein sequence ID" value="TCK83686.1"/>
    <property type="molecule type" value="Genomic_DNA"/>
</dbReference>
<dbReference type="SUPFAM" id="SSF56935">
    <property type="entry name" value="Porins"/>
    <property type="match status" value="1"/>
</dbReference>
<keyword evidence="2" id="KW-0472">Membrane</keyword>
<comment type="caution">
    <text evidence="5">The sequence shown here is derived from an EMBL/GenBank/DDBJ whole genome shotgun (WGS) entry which is preliminary data.</text>
</comment>
<keyword evidence="6" id="KW-1185">Reference proteome</keyword>
<keyword evidence="5" id="KW-0675">Receptor</keyword>